<dbReference type="Gene3D" id="3.40.50.300">
    <property type="entry name" value="P-loop containing nucleotide triphosphate hydrolases"/>
    <property type="match status" value="1"/>
</dbReference>
<dbReference type="InterPro" id="IPR003442">
    <property type="entry name" value="T6A_TsaE"/>
</dbReference>
<evidence type="ECO:0000256" key="10">
    <source>
        <dbReference type="ARBA" id="ARBA00032441"/>
    </source>
</evidence>
<keyword evidence="9" id="KW-0460">Magnesium</keyword>
<keyword evidence="7" id="KW-0547">Nucleotide-binding</keyword>
<dbReference type="RefSeq" id="WP_379928257.1">
    <property type="nucleotide sequence ID" value="NZ_JBHUMM010000007.1"/>
</dbReference>
<dbReference type="Pfam" id="PF02367">
    <property type="entry name" value="TsaE"/>
    <property type="match status" value="1"/>
</dbReference>
<comment type="subcellular location">
    <subcellularLocation>
        <location evidence="1">Cytoplasm</location>
    </subcellularLocation>
</comment>
<evidence type="ECO:0000256" key="8">
    <source>
        <dbReference type="ARBA" id="ARBA00022840"/>
    </source>
</evidence>
<evidence type="ECO:0000313" key="11">
    <source>
        <dbReference type="EMBL" id="MFD2670828.1"/>
    </source>
</evidence>
<evidence type="ECO:0000256" key="1">
    <source>
        <dbReference type="ARBA" id="ARBA00004496"/>
    </source>
</evidence>
<protein>
    <recommendedName>
        <fullName evidence="3">tRNA threonylcarbamoyladenosine biosynthesis protein TsaE</fullName>
    </recommendedName>
    <alternativeName>
        <fullName evidence="10">t(6)A37 threonylcarbamoyladenosine biosynthesis protein TsaE</fullName>
    </alternativeName>
</protein>
<dbReference type="EMBL" id="JBHUMM010000007">
    <property type="protein sequence ID" value="MFD2670828.1"/>
    <property type="molecule type" value="Genomic_DNA"/>
</dbReference>
<keyword evidence="5" id="KW-0819">tRNA processing</keyword>
<evidence type="ECO:0000256" key="7">
    <source>
        <dbReference type="ARBA" id="ARBA00022741"/>
    </source>
</evidence>
<evidence type="ECO:0000256" key="3">
    <source>
        <dbReference type="ARBA" id="ARBA00019010"/>
    </source>
</evidence>
<evidence type="ECO:0000256" key="9">
    <source>
        <dbReference type="ARBA" id="ARBA00022842"/>
    </source>
</evidence>
<comment type="caution">
    <text evidence="11">The sequence shown here is derived from an EMBL/GenBank/DDBJ whole genome shotgun (WGS) entry which is preliminary data.</text>
</comment>
<evidence type="ECO:0000256" key="6">
    <source>
        <dbReference type="ARBA" id="ARBA00022723"/>
    </source>
</evidence>
<keyword evidence="4" id="KW-0963">Cytoplasm</keyword>
<dbReference type="PANTHER" id="PTHR33540">
    <property type="entry name" value="TRNA THREONYLCARBAMOYLADENOSINE BIOSYNTHESIS PROTEIN TSAE"/>
    <property type="match status" value="1"/>
</dbReference>
<dbReference type="NCBIfam" id="TIGR00150">
    <property type="entry name" value="T6A_YjeE"/>
    <property type="match status" value="1"/>
</dbReference>
<dbReference type="PANTHER" id="PTHR33540:SF2">
    <property type="entry name" value="TRNA THREONYLCARBAMOYLADENOSINE BIOSYNTHESIS PROTEIN TSAE"/>
    <property type="match status" value="1"/>
</dbReference>
<reference evidence="12" key="1">
    <citation type="journal article" date="2019" name="Int. J. Syst. Evol. Microbiol.">
        <title>The Global Catalogue of Microorganisms (GCM) 10K type strain sequencing project: providing services to taxonomists for standard genome sequencing and annotation.</title>
        <authorList>
            <consortium name="The Broad Institute Genomics Platform"/>
            <consortium name="The Broad Institute Genome Sequencing Center for Infectious Disease"/>
            <person name="Wu L."/>
            <person name="Ma J."/>
        </authorList>
    </citation>
    <scope>NUCLEOTIDE SEQUENCE [LARGE SCALE GENOMIC DNA]</scope>
    <source>
        <strain evidence="12">KCTC 33676</strain>
    </source>
</reference>
<comment type="similarity">
    <text evidence="2">Belongs to the TsaE family.</text>
</comment>
<keyword evidence="6" id="KW-0479">Metal-binding</keyword>
<dbReference type="Proteomes" id="UP001597497">
    <property type="component" value="Unassembled WGS sequence"/>
</dbReference>
<gene>
    <name evidence="11" type="primary">tsaE</name>
    <name evidence="11" type="ORF">ACFSUC_04305</name>
</gene>
<accession>A0ABW5R7J0</accession>
<sequence>MNRQFTYRSGQVADTQRLAQALASRLSGGSVIVLDGDLGAGKTTFSKAFAAGMGVQEMVNSPTFTLIKEYEGAERPFYHMDVYRLSLEEADELGLDEYFESEGITLVEWGLLIEELLPETYLHIHIAQTDIHQRMFTLTPFGSPFDEICEALTEAGVLNK</sequence>
<evidence type="ECO:0000256" key="5">
    <source>
        <dbReference type="ARBA" id="ARBA00022694"/>
    </source>
</evidence>
<keyword evidence="12" id="KW-1185">Reference proteome</keyword>
<proteinExistence type="inferred from homology"/>
<organism evidence="11 12">
    <name type="scientific">Marinicrinis sediminis</name>
    <dbReference type="NCBI Taxonomy" id="1652465"/>
    <lineage>
        <taxon>Bacteria</taxon>
        <taxon>Bacillati</taxon>
        <taxon>Bacillota</taxon>
        <taxon>Bacilli</taxon>
        <taxon>Bacillales</taxon>
        <taxon>Paenibacillaceae</taxon>
    </lineage>
</organism>
<evidence type="ECO:0000313" key="12">
    <source>
        <dbReference type="Proteomes" id="UP001597497"/>
    </source>
</evidence>
<keyword evidence="8" id="KW-0067">ATP-binding</keyword>
<dbReference type="InterPro" id="IPR027417">
    <property type="entry name" value="P-loop_NTPase"/>
</dbReference>
<evidence type="ECO:0000256" key="4">
    <source>
        <dbReference type="ARBA" id="ARBA00022490"/>
    </source>
</evidence>
<dbReference type="SUPFAM" id="SSF52540">
    <property type="entry name" value="P-loop containing nucleoside triphosphate hydrolases"/>
    <property type="match status" value="1"/>
</dbReference>
<name>A0ABW5R7J0_9BACL</name>
<evidence type="ECO:0000256" key="2">
    <source>
        <dbReference type="ARBA" id="ARBA00007599"/>
    </source>
</evidence>